<feature type="coiled-coil region" evidence="7">
    <location>
        <begin position="297"/>
        <end position="324"/>
    </location>
</feature>
<dbReference type="OrthoDB" id="9809206at2"/>
<feature type="domain" description="Mechanosensitive ion channel MscS" evidence="10">
    <location>
        <begin position="930"/>
        <end position="995"/>
    </location>
</feature>
<feature type="transmembrane region" description="Helical" evidence="8">
    <location>
        <begin position="650"/>
        <end position="669"/>
    </location>
</feature>
<evidence type="ECO:0000259" key="11">
    <source>
        <dbReference type="Pfam" id="PF12794"/>
    </source>
</evidence>
<organism evidence="15 17">
    <name type="scientific">Nitrosomonas communis</name>
    <dbReference type="NCBI Taxonomy" id="44574"/>
    <lineage>
        <taxon>Bacteria</taxon>
        <taxon>Pseudomonadati</taxon>
        <taxon>Pseudomonadota</taxon>
        <taxon>Betaproteobacteria</taxon>
        <taxon>Nitrosomonadales</taxon>
        <taxon>Nitrosomonadaceae</taxon>
        <taxon>Nitrosomonas</taxon>
    </lineage>
</organism>
<keyword evidence="7" id="KW-0175">Coiled coil</keyword>
<accession>A0A0F7KI35</accession>
<proteinExistence type="inferred from homology"/>
<feature type="signal peptide" evidence="9">
    <location>
        <begin position="1"/>
        <end position="23"/>
    </location>
</feature>
<dbReference type="InterPro" id="IPR049278">
    <property type="entry name" value="MS_channel_C"/>
</dbReference>
<sequence length="1106" mass="126415">MMKLLAILSFLFWSVTGAEHSQADELANQTRVIQAKIETLNGGEETPQKKQLKEIYLDTQQVLLDHQEYLKRTQLCSQQLKEYPQQLEILRKQKDKAISLTFNATALAGLSLSEMEQQHVITQAKLSELQNQQHKLTSEIGTLRQRTIKIREEIDATSKTRASLVEKASLAADMPDEKIADAFKMLQEYQSRALTDKIRMLELEALTLPKAIEIATLQEKLTLNPEIQMLVQKVEWLTKQINLQRKTETKKVVEKSEQLLGESKWNPALLKIIKHNEELAAKLSNYAAHATKLMMQKNRNENRLDFITKNYAALQQRLEFQEEDEELGTEIRKQLKELLSKPNIRPTQKSLSNAKLELFQLEQEKLEMMNDKAYFKKMTEDYAIDEQTPFYQEITAGFQELKDSRLHIIDQFQEILHSYVKDLEVYVSIKNQLIEKINQYELLLKENLLITRSARPIDLNINNDLSAAAAWLVSDKTQTALVKTSEKVWLPAIAILAFSLLIGLILKRFYWSRYREWEEIGKEAWGKVNQDKARYPIGMLLFVVVQSLVISLPLLLIHLVLQYSMNTEMSHAFSLAFYVAAVTVFLWYFLLELCQPTGLLITQFRWHADMVNKMYRDIKYYAPTILVLSVTIAFTDALADDVVRNSIGRIAFMLLCIVLAVFALGWMAITPSGKVLYQGKSFTFIQNPRLWMLLLFVQQVYMIVMAARGYYFAALYQSILIFQSVILIILCSLVFFLSYRSLLIAQRRIAFKRAIAKREEVLALRATAGKSETEFVDDNYIDIESISTQSATLLKISVWGLLIGGLSVIWYEMLPALGFLEDIVVWRTSIMREGEAVVRLITLETLLVALIILSLVMVAAHNLPGTLELLVLRHLSLNTGTGYAITTLLRYAIIIIGVMVTFQMLGMEWSNIQWLVAALGVGLGFGLQEIVANFVSGLILLFERPIRIGDLVTLNDVTGTVSKINIRATTLIDADRKEVVVPNKTFITQQLLNWTLSDQVTRIKIPVGIAYGSDCDRARTLLLEIAKNHPLVLREPEPVALFQGFGASSLDFELRVYAGQLSDRQDLAHDLNMEINRRFAEEKINIAFPQLDIHLYRKNNNTEISK</sequence>
<dbReference type="GO" id="GO:0005886">
    <property type="term" value="C:plasma membrane"/>
    <property type="evidence" value="ECO:0007669"/>
    <property type="project" value="UniProtKB-SubCell"/>
</dbReference>
<evidence type="ECO:0000259" key="10">
    <source>
        <dbReference type="Pfam" id="PF00924"/>
    </source>
</evidence>
<dbReference type="AlphaFoldDB" id="A0A0F7KI35"/>
<feature type="transmembrane region" description="Helical" evidence="8">
    <location>
        <begin position="620"/>
        <end position="638"/>
    </location>
</feature>
<dbReference type="Gene3D" id="1.10.287.1260">
    <property type="match status" value="1"/>
</dbReference>
<dbReference type="InterPro" id="IPR011014">
    <property type="entry name" value="MscS_channel_TM-2"/>
</dbReference>
<dbReference type="RefSeq" id="WP_046851207.1">
    <property type="nucleotide sequence ID" value="NZ_CBDIPD010000152.1"/>
</dbReference>
<feature type="transmembrane region" description="Helical" evidence="8">
    <location>
        <begin position="836"/>
        <end position="860"/>
    </location>
</feature>
<dbReference type="InterPro" id="IPR010920">
    <property type="entry name" value="LSM_dom_sf"/>
</dbReference>
<evidence type="ECO:0000256" key="3">
    <source>
        <dbReference type="ARBA" id="ARBA00022475"/>
    </source>
</evidence>
<evidence type="ECO:0000256" key="8">
    <source>
        <dbReference type="SAM" id="Phobius"/>
    </source>
</evidence>
<dbReference type="SUPFAM" id="SSF82861">
    <property type="entry name" value="Mechanosensitive channel protein MscS (YggB), transmembrane region"/>
    <property type="match status" value="1"/>
</dbReference>
<feature type="transmembrane region" description="Helical" evidence="8">
    <location>
        <begin position="488"/>
        <end position="506"/>
    </location>
</feature>
<feature type="transmembrane region" description="Helical" evidence="8">
    <location>
        <begin position="572"/>
        <end position="591"/>
    </location>
</feature>
<evidence type="ECO:0000256" key="6">
    <source>
        <dbReference type="ARBA" id="ARBA00023136"/>
    </source>
</evidence>
<gene>
    <name evidence="15" type="ORF">AAW31_17375</name>
    <name evidence="16" type="ORF">BCL69_106513</name>
</gene>
<feature type="transmembrane region" description="Helical" evidence="8">
    <location>
        <begin position="690"/>
        <end position="713"/>
    </location>
</feature>
<evidence type="ECO:0000256" key="2">
    <source>
        <dbReference type="ARBA" id="ARBA00008017"/>
    </source>
</evidence>
<dbReference type="PANTHER" id="PTHR30347">
    <property type="entry name" value="POTASSIUM CHANNEL RELATED"/>
    <property type="match status" value="1"/>
</dbReference>
<reference evidence="15 17" key="2">
    <citation type="journal article" date="2016" name="Genome Announc.">
        <title>Genome Sequence of Nitrosomonas communis Strain Nm2, a Mesophilic Ammonia-Oxidizing Bacterium Isolated from Mediterranean Soil.</title>
        <authorList>
            <person name="Kozlowski J.A."/>
            <person name="Kits K.D."/>
            <person name="Stein L.Y."/>
        </authorList>
    </citation>
    <scope>NUCLEOTIDE SEQUENCE [LARGE SCALE GENOMIC DNA]</scope>
    <source>
        <strain evidence="15 17">Nm2</strain>
    </source>
</reference>
<feature type="transmembrane region" description="Helical" evidence="8">
    <location>
        <begin position="881"/>
        <end position="902"/>
    </location>
</feature>
<dbReference type="SUPFAM" id="SSF50182">
    <property type="entry name" value="Sm-like ribonucleoproteins"/>
    <property type="match status" value="1"/>
</dbReference>
<dbReference type="Pfam" id="PF12794">
    <property type="entry name" value="MscS_TM"/>
    <property type="match status" value="1"/>
</dbReference>
<keyword evidence="17" id="KW-1185">Reference proteome</keyword>
<feature type="domain" description="Mechanosensitive ion channel MscS porin" evidence="12">
    <location>
        <begin position="36"/>
        <end position="268"/>
    </location>
</feature>
<protein>
    <submittedName>
        <fullName evidence="15">Mechanosensitive ion channel protein MscS</fullName>
    </submittedName>
    <submittedName>
        <fullName evidence="16">Potassium efflux system protein</fullName>
    </submittedName>
</protein>
<comment type="similarity">
    <text evidence="2">Belongs to the MscS (TC 1.A.23) family.</text>
</comment>
<name>A0A0F7KI35_9PROT</name>
<evidence type="ECO:0000256" key="1">
    <source>
        <dbReference type="ARBA" id="ARBA00004651"/>
    </source>
</evidence>
<feature type="transmembrane region" description="Helical" evidence="8">
    <location>
        <begin position="914"/>
        <end position="942"/>
    </location>
</feature>
<dbReference type="GO" id="GO:0008381">
    <property type="term" value="F:mechanosensitive monoatomic ion channel activity"/>
    <property type="evidence" value="ECO:0007669"/>
    <property type="project" value="UniProtKB-ARBA"/>
</dbReference>
<dbReference type="PATRIC" id="fig|44574.3.peg.4178"/>
<dbReference type="InterPro" id="IPR024393">
    <property type="entry name" value="MscS_porin"/>
</dbReference>
<keyword evidence="9" id="KW-0732">Signal</keyword>
<evidence type="ECO:0000313" key="15">
    <source>
        <dbReference type="EMBL" id="AKH39186.1"/>
    </source>
</evidence>
<keyword evidence="3" id="KW-1003">Cell membrane</keyword>
<feature type="chain" id="PRO_5036292953" evidence="9">
    <location>
        <begin position="24"/>
        <end position="1106"/>
    </location>
</feature>
<dbReference type="PROSITE" id="PS01246">
    <property type="entry name" value="UPF0003"/>
    <property type="match status" value="1"/>
</dbReference>
<evidence type="ECO:0000256" key="5">
    <source>
        <dbReference type="ARBA" id="ARBA00022989"/>
    </source>
</evidence>
<feature type="domain" description="Mechanosensitive ion channel transmembrane helices 2/3" evidence="14">
    <location>
        <begin position="887"/>
        <end position="928"/>
    </location>
</feature>
<feature type="domain" description="Mechanosensitive ion channel inner membrane" evidence="11">
    <location>
        <begin position="495"/>
        <end position="826"/>
    </location>
</feature>
<dbReference type="InterPro" id="IPR011066">
    <property type="entry name" value="MscS_channel_C_sf"/>
</dbReference>
<feature type="transmembrane region" description="Helical" evidence="8">
    <location>
        <begin position="719"/>
        <end position="739"/>
    </location>
</feature>
<feature type="transmembrane region" description="Helical" evidence="8">
    <location>
        <begin position="537"/>
        <end position="560"/>
    </location>
</feature>
<keyword evidence="5 8" id="KW-1133">Transmembrane helix</keyword>
<feature type="domain" description="Mechanosensitive ion channel MscS C-terminal" evidence="13">
    <location>
        <begin position="1003"/>
        <end position="1086"/>
    </location>
</feature>
<dbReference type="InterPro" id="IPR023408">
    <property type="entry name" value="MscS_beta-dom_sf"/>
</dbReference>
<dbReference type="Pfam" id="PF21088">
    <property type="entry name" value="MS_channel_1st"/>
    <property type="match status" value="1"/>
</dbReference>
<evidence type="ECO:0000259" key="13">
    <source>
        <dbReference type="Pfam" id="PF21082"/>
    </source>
</evidence>
<keyword evidence="4 8" id="KW-0812">Transmembrane</keyword>
<dbReference type="Pfam" id="PF00924">
    <property type="entry name" value="MS_channel_2nd"/>
    <property type="match status" value="1"/>
</dbReference>
<dbReference type="InterPro" id="IPR052702">
    <property type="entry name" value="MscS-like_channel"/>
</dbReference>
<dbReference type="Gene3D" id="3.30.70.100">
    <property type="match status" value="1"/>
</dbReference>
<dbReference type="Pfam" id="PF12795">
    <property type="entry name" value="MscS_porin"/>
    <property type="match status" value="1"/>
</dbReference>
<dbReference type="EMBL" id="CP011451">
    <property type="protein sequence ID" value="AKH39186.1"/>
    <property type="molecule type" value="Genomic_DNA"/>
</dbReference>
<dbReference type="InterPro" id="IPR025692">
    <property type="entry name" value="MscS_IM_dom1"/>
</dbReference>
<evidence type="ECO:0000256" key="7">
    <source>
        <dbReference type="SAM" id="Coils"/>
    </source>
</evidence>
<evidence type="ECO:0000256" key="4">
    <source>
        <dbReference type="ARBA" id="ARBA00022692"/>
    </source>
</evidence>
<evidence type="ECO:0000256" key="9">
    <source>
        <dbReference type="SAM" id="SignalP"/>
    </source>
</evidence>
<reference evidence="17" key="1">
    <citation type="submission" date="2015-05" db="EMBL/GenBank/DDBJ databases">
        <title>Draft genome of Nitrosomonas communis strain Nm2.</title>
        <authorList>
            <person name="Kozlowski J.A."/>
            <person name="Kits K.D."/>
            <person name="Stein L.Y."/>
        </authorList>
    </citation>
    <scope>NUCLEOTIDE SEQUENCE [LARGE SCALE GENOMIC DNA]</scope>
    <source>
        <strain evidence="17">Nm2</strain>
    </source>
</reference>
<dbReference type="InterPro" id="IPR006686">
    <property type="entry name" value="MscS_channel_CS"/>
</dbReference>
<dbReference type="Proteomes" id="UP000324176">
    <property type="component" value="Unassembled WGS sequence"/>
</dbReference>
<feature type="coiled-coil region" evidence="7">
    <location>
        <begin position="112"/>
        <end position="146"/>
    </location>
</feature>
<comment type="subcellular location">
    <subcellularLocation>
        <location evidence="1">Cell membrane</location>
        <topology evidence="1">Multi-pass membrane protein</topology>
    </subcellularLocation>
</comment>
<evidence type="ECO:0000313" key="16">
    <source>
        <dbReference type="EMBL" id="TYP80011.1"/>
    </source>
</evidence>
<evidence type="ECO:0000259" key="12">
    <source>
        <dbReference type="Pfam" id="PF12795"/>
    </source>
</evidence>
<dbReference type="Pfam" id="PF21082">
    <property type="entry name" value="MS_channel_3rd"/>
    <property type="match status" value="1"/>
</dbReference>
<dbReference type="EMBL" id="VNHT01000065">
    <property type="protein sequence ID" value="TYP80011.1"/>
    <property type="molecule type" value="Genomic_DNA"/>
</dbReference>
<dbReference type="InterPro" id="IPR049142">
    <property type="entry name" value="MS_channel_1st"/>
</dbReference>
<evidence type="ECO:0000259" key="14">
    <source>
        <dbReference type="Pfam" id="PF21088"/>
    </source>
</evidence>
<keyword evidence="6 8" id="KW-0472">Membrane</keyword>
<dbReference type="SUPFAM" id="SSF82689">
    <property type="entry name" value="Mechanosensitive channel protein MscS (YggB), C-terminal domain"/>
    <property type="match status" value="1"/>
</dbReference>
<reference evidence="16 18" key="3">
    <citation type="submission" date="2019-07" db="EMBL/GenBank/DDBJ databases">
        <title>Active sludge and wastewater microbial communities from Klosterneuburg, Austria.</title>
        <authorList>
            <person name="Wagner M."/>
        </authorList>
    </citation>
    <scope>NUCLEOTIDE SEQUENCE [LARGE SCALE GENOMIC DNA]</scope>
    <source>
        <strain evidence="16 18">Nm2</strain>
    </source>
</reference>
<dbReference type="KEGG" id="nco:AAW31_17375"/>
<evidence type="ECO:0000313" key="17">
    <source>
        <dbReference type="Proteomes" id="UP000034156"/>
    </source>
</evidence>
<evidence type="ECO:0000313" key="18">
    <source>
        <dbReference type="Proteomes" id="UP000324176"/>
    </source>
</evidence>
<dbReference type="Gene3D" id="2.30.30.60">
    <property type="match status" value="1"/>
</dbReference>
<dbReference type="Proteomes" id="UP000034156">
    <property type="component" value="Chromosome"/>
</dbReference>
<dbReference type="PANTHER" id="PTHR30347:SF1">
    <property type="entry name" value="MECHANOSENSITIVE CHANNEL MSCK"/>
    <property type="match status" value="1"/>
</dbReference>
<dbReference type="InterPro" id="IPR006685">
    <property type="entry name" value="MscS_channel_2nd"/>
</dbReference>